<reference evidence="6 7" key="1">
    <citation type="submission" date="2017-01" db="EMBL/GenBank/DDBJ databases">
        <authorList>
            <person name="Varghese N."/>
            <person name="Submissions S."/>
        </authorList>
    </citation>
    <scope>NUCLEOTIDE SEQUENCE [LARGE SCALE GENOMIC DNA]</scope>
    <source>
        <strain evidence="6 7">DSM 2061</strain>
    </source>
</reference>
<organism evidence="6 7">
    <name type="scientific">Zobellia uliginosa</name>
    <dbReference type="NCBI Taxonomy" id="143224"/>
    <lineage>
        <taxon>Bacteria</taxon>
        <taxon>Pseudomonadati</taxon>
        <taxon>Bacteroidota</taxon>
        <taxon>Flavobacteriia</taxon>
        <taxon>Flavobacteriales</taxon>
        <taxon>Flavobacteriaceae</taxon>
        <taxon>Zobellia</taxon>
    </lineage>
</organism>
<comment type="caution">
    <text evidence="6">The sequence shown here is derived from an EMBL/GenBank/DDBJ whole genome shotgun (WGS) entry which is preliminary data.</text>
</comment>
<dbReference type="PANTHER" id="PTHR43739:SF5">
    <property type="entry name" value="EXO-ALPHA-SIALIDASE"/>
    <property type="match status" value="1"/>
</dbReference>
<evidence type="ECO:0000256" key="3">
    <source>
        <dbReference type="SAM" id="SignalP"/>
    </source>
</evidence>
<protein>
    <submittedName>
        <fullName evidence="6">Por secretion system C-terminal sorting domain-containing protein</fullName>
    </submittedName>
</protein>
<dbReference type="InterPro" id="IPR031778">
    <property type="entry name" value="Sortilin_N"/>
</dbReference>
<dbReference type="InterPro" id="IPR052025">
    <property type="entry name" value="Xyloglucanase_GH74"/>
</dbReference>
<dbReference type="SUPFAM" id="SSF110296">
    <property type="entry name" value="Oligoxyloglucan reducing end-specific cellobiohydrolase"/>
    <property type="match status" value="3"/>
</dbReference>
<proteinExistence type="predicted"/>
<dbReference type="RefSeq" id="WP_076455327.1">
    <property type="nucleotide sequence ID" value="NZ_FTOB01000003.1"/>
</dbReference>
<dbReference type="InterPro" id="IPR015943">
    <property type="entry name" value="WD40/YVTN_repeat-like_dom_sf"/>
</dbReference>
<feature type="domain" description="Secretion system C-terminal sorting" evidence="5">
    <location>
        <begin position="903"/>
        <end position="969"/>
    </location>
</feature>
<dbReference type="Proteomes" id="UP000185728">
    <property type="component" value="Unassembled WGS sequence"/>
</dbReference>
<keyword evidence="7" id="KW-1185">Reference proteome</keyword>
<feature type="domain" description="Sortilin N-terminal" evidence="4">
    <location>
        <begin position="679"/>
        <end position="794"/>
    </location>
</feature>
<dbReference type="Pfam" id="PF15902">
    <property type="entry name" value="Sortilin-Vps10"/>
    <property type="match status" value="2"/>
</dbReference>
<accession>A0ABY1KSH0</accession>
<evidence type="ECO:0000256" key="1">
    <source>
        <dbReference type="ARBA" id="ARBA00022729"/>
    </source>
</evidence>
<keyword evidence="1 3" id="KW-0732">Signal</keyword>
<feature type="domain" description="Sortilin N-terminal" evidence="4">
    <location>
        <begin position="216"/>
        <end position="341"/>
    </location>
</feature>
<sequence length="973" mass="108141">MIKFYLYSVLFLVSTIFCHGQEIGLATKEDQALKSSAASSTFFEDIKTKDIVSDNSIKWIQFGPGMSGNNKSAFWHPTDPNVLFIGPNMGNSYRSTDKGLTYETIMDEDGPGHKTGMRGPLDATSFDFSRQSPNRGFCTDKKNLGIFQTWDKGKTWTKQKSSLSTFGRSYLSCVAVNPKDDAIWYVGGGRMRDMGRISFTKARPHGILVDANSQGKIWRSTDRGATWKLKNSGLNPKAEIESIVVDPVNTNIVYATTNYGFYKSTNGGNTWVQKTNGLDHDVFRSFDIHHNKSNNKVTLYALVNVTWKVSGSGKSIVDSKGGVFKSTDRGESWTNIDGNLAINMKVLGSDSQVKKQFYHNVGHYFGISDSEAASKYPDLPTSITIRFNQIEVDPNNPDNIYLANEYSNFSEINFKPGSIYSTSNGGENWNVIFRNGKNWNSGPHVNYWTRRGNPMGTNVNFKYLKRWENRDTYDRKGCNFIKFNANGTILHTQLAKISLMSYDKGKTWVDIDDEEVGTNSNTFVGAGNSNVPGHGFYQHPLISNKVFCAGGENGLWITSNGGATIRPGAQAAKYKNLLPPNEVSLSSYAIHPTNTNIHYALFFRQHGGGKIYRSTNNGATFVEWGTPIPKPWPPAKGDQSVHQLSLLFDPNDPNTMYFCVPRSSTKLEWVGDSVTGWGVHKSTDKGKTWSKVNNGLPASLDVSRLAFDPNSSNTLYATVVGNNGGLYKTVNKGRSWSKVASTSSISGTSGINDIHFDKDGKVYITAGFINSPANEGGLWVSTNNMRTWTKKFDYPWVNRVEVAKYNTDVILLSTLANSKVDFRNAGTYLSKDGGNTWIKINKGNGQSDRVNDIAIDYTIPGKYYASTRGSGWYVATDPQPNSAKTSDVSTFQIEESKENIISVYPNPVKETLSFKNLSDDNHNLTIYTIDGQLIMNTIYKNTPLDVSHLKSEVVYFYTIQDGGQRYSGRFIKK</sequence>
<dbReference type="InterPro" id="IPR026444">
    <property type="entry name" value="Secre_tail"/>
</dbReference>
<evidence type="ECO:0000259" key="4">
    <source>
        <dbReference type="Pfam" id="PF15902"/>
    </source>
</evidence>
<dbReference type="Pfam" id="PF18962">
    <property type="entry name" value="Por_Secre_tail"/>
    <property type="match status" value="1"/>
</dbReference>
<keyword evidence="2" id="KW-0677">Repeat</keyword>
<dbReference type="Gene3D" id="2.130.10.10">
    <property type="entry name" value="YVTN repeat-like/Quinoprotein amine dehydrogenase"/>
    <property type="match status" value="4"/>
</dbReference>
<evidence type="ECO:0000259" key="5">
    <source>
        <dbReference type="Pfam" id="PF18962"/>
    </source>
</evidence>
<gene>
    <name evidence="6" type="ORF">SAMN05421766_103578</name>
</gene>
<name>A0ABY1KSH0_9FLAO</name>
<evidence type="ECO:0000313" key="7">
    <source>
        <dbReference type="Proteomes" id="UP000185728"/>
    </source>
</evidence>
<dbReference type="NCBIfam" id="TIGR04183">
    <property type="entry name" value="Por_Secre_tail"/>
    <property type="match status" value="1"/>
</dbReference>
<feature type="signal peptide" evidence="3">
    <location>
        <begin position="1"/>
        <end position="20"/>
    </location>
</feature>
<dbReference type="EMBL" id="FTOB01000003">
    <property type="protein sequence ID" value="SIS71605.1"/>
    <property type="molecule type" value="Genomic_DNA"/>
</dbReference>
<dbReference type="CDD" id="cd15482">
    <property type="entry name" value="Sialidase_non-viral"/>
    <property type="match status" value="3"/>
</dbReference>
<feature type="chain" id="PRO_5047035659" evidence="3">
    <location>
        <begin position="21"/>
        <end position="973"/>
    </location>
</feature>
<evidence type="ECO:0000313" key="6">
    <source>
        <dbReference type="EMBL" id="SIS71605.1"/>
    </source>
</evidence>
<evidence type="ECO:0000256" key="2">
    <source>
        <dbReference type="ARBA" id="ARBA00022737"/>
    </source>
</evidence>
<dbReference type="PANTHER" id="PTHR43739">
    <property type="entry name" value="XYLOGLUCANASE (EUROFUNG)"/>
    <property type="match status" value="1"/>
</dbReference>